<evidence type="ECO:0000313" key="2">
    <source>
        <dbReference type="Proteomes" id="UP000233256"/>
    </source>
</evidence>
<dbReference type="Proteomes" id="UP000233256">
    <property type="component" value="Unassembled WGS sequence"/>
</dbReference>
<evidence type="ECO:0000313" key="1">
    <source>
        <dbReference type="EMBL" id="PKK88120.1"/>
    </source>
</evidence>
<organism evidence="1 2">
    <name type="scientific">Candidatus Wallbacteria bacterium HGW-Wallbacteria-1</name>
    <dbReference type="NCBI Taxonomy" id="2013854"/>
    <lineage>
        <taxon>Bacteria</taxon>
        <taxon>Candidatus Walliibacteriota</taxon>
    </lineage>
</organism>
<dbReference type="AlphaFoldDB" id="A0A2N1PIH8"/>
<proteinExistence type="predicted"/>
<sequence>MKIIIDGPESKIKLPNLLEGYLYGLGEVCHSLFGAQGEAAIYSAIGSFFLKYLREHNGIEFSENDPWKRYCHIIEVFTSYGFYSHVELEQNMEIEPSEKDSFWMFETNQYAGQIWEKQDAWKRGTPPCPLWSTILYSLSEINYTIVLDSVIYNSDCNGFESTFHFTKLKSTKKDLLSRVRKTIRSVIIPICAHCKKIHDDDGRWISNDEYFTEHYDANFTHGICPECCEKHYPEIEIANVR</sequence>
<name>A0A2N1PIH8_9BACT</name>
<comment type="caution">
    <text evidence="1">The sequence shown here is derived from an EMBL/GenBank/DDBJ whole genome shotgun (WGS) entry which is preliminary data.</text>
</comment>
<dbReference type="EMBL" id="PGXC01000064">
    <property type="protein sequence ID" value="PKK88120.1"/>
    <property type="molecule type" value="Genomic_DNA"/>
</dbReference>
<reference evidence="1 2" key="1">
    <citation type="journal article" date="2017" name="ISME J.">
        <title>Potential for microbial H2 and metal transformations associated with novel bacteria and archaea in deep terrestrial subsurface sediments.</title>
        <authorList>
            <person name="Hernsdorf A.W."/>
            <person name="Amano Y."/>
            <person name="Miyakawa K."/>
            <person name="Ise K."/>
            <person name="Suzuki Y."/>
            <person name="Anantharaman K."/>
            <person name="Probst A."/>
            <person name="Burstein D."/>
            <person name="Thomas B.C."/>
            <person name="Banfield J.F."/>
        </authorList>
    </citation>
    <scope>NUCLEOTIDE SEQUENCE [LARGE SCALE GENOMIC DNA]</scope>
    <source>
        <strain evidence="1">HGW-Wallbacteria-1</strain>
    </source>
</reference>
<gene>
    <name evidence="1" type="ORF">CVV64_20150</name>
</gene>
<accession>A0A2N1PIH8</accession>
<protein>
    <submittedName>
        <fullName evidence="1">Uncharacterized protein</fullName>
    </submittedName>
</protein>